<keyword evidence="4" id="KW-0238">DNA-binding</keyword>
<feature type="domain" description="Sigma-54 factor interaction" evidence="6">
    <location>
        <begin position="330"/>
        <end position="559"/>
    </location>
</feature>
<dbReference type="Gene3D" id="1.10.8.60">
    <property type="match status" value="1"/>
</dbReference>
<dbReference type="Pfam" id="PF02954">
    <property type="entry name" value="HTH_8"/>
    <property type="match status" value="1"/>
</dbReference>
<protein>
    <submittedName>
        <fullName evidence="7">Sigma-54-dependent Fis family transcriptional regulator</fullName>
    </submittedName>
</protein>
<dbReference type="InterPro" id="IPR002197">
    <property type="entry name" value="HTH_Fis"/>
</dbReference>
<dbReference type="RefSeq" id="WP_340368275.1">
    <property type="nucleotide sequence ID" value="NZ_JBBKZV010000059.1"/>
</dbReference>
<dbReference type="InterPro" id="IPR009057">
    <property type="entry name" value="Homeodomain-like_sf"/>
</dbReference>
<comment type="caution">
    <text evidence="7">The sequence shown here is derived from an EMBL/GenBank/DDBJ whole genome shotgun (WGS) entry which is preliminary data.</text>
</comment>
<dbReference type="Gene3D" id="3.40.50.300">
    <property type="entry name" value="P-loop containing nucleotide triphosphate hydrolases"/>
    <property type="match status" value="1"/>
</dbReference>
<evidence type="ECO:0000256" key="1">
    <source>
        <dbReference type="ARBA" id="ARBA00022741"/>
    </source>
</evidence>
<dbReference type="InterPro" id="IPR025662">
    <property type="entry name" value="Sigma_54_int_dom_ATP-bd_1"/>
</dbReference>
<dbReference type="PRINTS" id="PR01590">
    <property type="entry name" value="HTHFIS"/>
</dbReference>
<sequence>MDKAFPPSVLRPAAVPALLQDALLDGTSVAASQERCLAVHKLTPDRVARPCVLTSVELQDHREPIADLLALSQGEVQRLFELLAEQDYVVMLADPDGVALSFRSTELVLDACTNVGVLPGSIWAEDKQGTNGVALCIQERRALSVVMHDHFASSLAGVSCTVAPVFGAAGQLAGVLNVTTLRGSDRAAQAVVRQVVTASARRIENLFFDRRNAGHTILRLSRHGDFCDAAAESRIAVDPSGRVLDATPLAQRILVPHGENLIGLSLSEIEGLDRWAKAADCGDVAFHLPNGSKHFFRFEQPRVRSTQQRGTTPARVPVPLDATQPTAEEIVGNDPVVRDAMSVAQRLIAHRVPVFLQGETGTGKSALARALHMDAGGTPDKFIAINCAAITAELIESELFGYRPGAFTGAARQGSRGRLLEADGGTLFLDEIGDMPVALQTRLLQVLSDGEFTPVGATRPVQVRFALIAASLHDVAEQVREGRFREDLYFRLAGATVCLPALRHRDDRRQLIERAVKVAAQRVGRPAPLVDEDAMQALMSHNWPGNLRELHHAIRFAVAMDTDGKIDITELPPPLGRKPGSTALGSQPVGKRAAIEQALNRCNWNVSEAAISLGISRATLHRQLHELGIHRPA</sequence>
<dbReference type="PANTHER" id="PTHR32071:SF77">
    <property type="entry name" value="TRANSCRIPTIONAL REGULATORY PROTEIN"/>
    <property type="match status" value="1"/>
</dbReference>
<dbReference type="Gene3D" id="3.30.450.40">
    <property type="match status" value="1"/>
</dbReference>
<dbReference type="Pfam" id="PF00158">
    <property type="entry name" value="Sigma54_activat"/>
    <property type="match status" value="1"/>
</dbReference>
<evidence type="ECO:0000256" key="2">
    <source>
        <dbReference type="ARBA" id="ARBA00022840"/>
    </source>
</evidence>
<dbReference type="Pfam" id="PF01590">
    <property type="entry name" value="GAF"/>
    <property type="match status" value="1"/>
</dbReference>
<reference evidence="7 8" key="1">
    <citation type="submission" date="2024-03" db="EMBL/GenBank/DDBJ databases">
        <title>Novel species of the genus Variovorax.</title>
        <authorList>
            <person name="Liu Q."/>
            <person name="Xin Y.-H."/>
        </authorList>
    </citation>
    <scope>NUCLEOTIDE SEQUENCE [LARGE SCALE GENOMIC DNA]</scope>
    <source>
        <strain evidence="7 8">KACC 18501</strain>
    </source>
</reference>
<dbReference type="PROSITE" id="PS00688">
    <property type="entry name" value="SIGMA54_INTERACT_3"/>
    <property type="match status" value="1"/>
</dbReference>
<dbReference type="PROSITE" id="PS50045">
    <property type="entry name" value="SIGMA54_INTERACT_4"/>
    <property type="match status" value="1"/>
</dbReference>
<keyword evidence="2" id="KW-0067">ATP-binding</keyword>
<dbReference type="PROSITE" id="PS00675">
    <property type="entry name" value="SIGMA54_INTERACT_1"/>
    <property type="match status" value="1"/>
</dbReference>
<dbReference type="Proteomes" id="UP001363010">
    <property type="component" value="Unassembled WGS sequence"/>
</dbReference>
<evidence type="ECO:0000313" key="7">
    <source>
        <dbReference type="EMBL" id="MEJ8827246.1"/>
    </source>
</evidence>
<proteinExistence type="predicted"/>
<evidence type="ECO:0000256" key="4">
    <source>
        <dbReference type="ARBA" id="ARBA00023125"/>
    </source>
</evidence>
<accession>A0ABU8WB19</accession>
<dbReference type="InterPro" id="IPR025943">
    <property type="entry name" value="Sigma_54_int_dom_ATP-bd_2"/>
</dbReference>
<dbReference type="InterPro" id="IPR027417">
    <property type="entry name" value="P-loop_NTPase"/>
</dbReference>
<dbReference type="EMBL" id="JBBKZV010000059">
    <property type="protein sequence ID" value="MEJ8827246.1"/>
    <property type="molecule type" value="Genomic_DNA"/>
</dbReference>
<dbReference type="InterPro" id="IPR002078">
    <property type="entry name" value="Sigma_54_int"/>
</dbReference>
<dbReference type="PROSITE" id="PS00676">
    <property type="entry name" value="SIGMA54_INTERACT_2"/>
    <property type="match status" value="1"/>
</dbReference>
<dbReference type="InterPro" id="IPR025944">
    <property type="entry name" value="Sigma_54_int_dom_CS"/>
</dbReference>
<keyword evidence="1" id="KW-0547">Nucleotide-binding</keyword>
<dbReference type="InterPro" id="IPR058031">
    <property type="entry name" value="AAA_lid_NorR"/>
</dbReference>
<dbReference type="InterPro" id="IPR029016">
    <property type="entry name" value="GAF-like_dom_sf"/>
</dbReference>
<dbReference type="SMART" id="SM00382">
    <property type="entry name" value="AAA"/>
    <property type="match status" value="1"/>
</dbReference>
<evidence type="ECO:0000259" key="6">
    <source>
        <dbReference type="PROSITE" id="PS50045"/>
    </source>
</evidence>
<dbReference type="CDD" id="cd00009">
    <property type="entry name" value="AAA"/>
    <property type="match status" value="1"/>
</dbReference>
<dbReference type="PANTHER" id="PTHR32071">
    <property type="entry name" value="TRANSCRIPTIONAL REGULATORY PROTEIN"/>
    <property type="match status" value="1"/>
</dbReference>
<dbReference type="SUPFAM" id="SSF52540">
    <property type="entry name" value="P-loop containing nucleoside triphosphate hydrolases"/>
    <property type="match status" value="1"/>
</dbReference>
<evidence type="ECO:0000313" key="8">
    <source>
        <dbReference type="Proteomes" id="UP001363010"/>
    </source>
</evidence>
<keyword evidence="3" id="KW-0805">Transcription regulation</keyword>
<keyword evidence="5" id="KW-0804">Transcription</keyword>
<dbReference type="Pfam" id="PF25601">
    <property type="entry name" value="AAA_lid_14"/>
    <property type="match status" value="1"/>
</dbReference>
<dbReference type="Gene3D" id="1.10.10.60">
    <property type="entry name" value="Homeodomain-like"/>
    <property type="match status" value="1"/>
</dbReference>
<dbReference type="SUPFAM" id="SSF55781">
    <property type="entry name" value="GAF domain-like"/>
    <property type="match status" value="1"/>
</dbReference>
<dbReference type="InterPro" id="IPR003593">
    <property type="entry name" value="AAA+_ATPase"/>
</dbReference>
<dbReference type="SUPFAM" id="SSF46689">
    <property type="entry name" value="Homeodomain-like"/>
    <property type="match status" value="1"/>
</dbReference>
<name>A0ABU8WB19_9BURK</name>
<organism evidence="7 8">
    <name type="scientific">Variovorax humicola</name>
    <dbReference type="NCBI Taxonomy" id="1769758"/>
    <lineage>
        <taxon>Bacteria</taxon>
        <taxon>Pseudomonadati</taxon>
        <taxon>Pseudomonadota</taxon>
        <taxon>Betaproteobacteria</taxon>
        <taxon>Burkholderiales</taxon>
        <taxon>Comamonadaceae</taxon>
        <taxon>Variovorax</taxon>
    </lineage>
</organism>
<evidence type="ECO:0000256" key="3">
    <source>
        <dbReference type="ARBA" id="ARBA00023015"/>
    </source>
</evidence>
<keyword evidence="8" id="KW-1185">Reference proteome</keyword>
<gene>
    <name evidence="7" type="ORF">WKW80_35585</name>
</gene>
<dbReference type="InterPro" id="IPR003018">
    <property type="entry name" value="GAF"/>
</dbReference>
<evidence type="ECO:0000256" key="5">
    <source>
        <dbReference type="ARBA" id="ARBA00023163"/>
    </source>
</evidence>